<comment type="caution">
    <text evidence="1">The sequence shown here is derived from an EMBL/GenBank/DDBJ whole genome shotgun (WGS) entry which is preliminary data.</text>
</comment>
<name>A0A834CQY2_ORYME</name>
<protein>
    <submittedName>
        <fullName evidence="1">Uncharacterized protein</fullName>
    </submittedName>
</protein>
<dbReference type="Proteomes" id="UP000646548">
    <property type="component" value="Unassembled WGS sequence"/>
</dbReference>
<accession>A0A834CQY2</accession>
<evidence type="ECO:0000313" key="1">
    <source>
        <dbReference type="EMBL" id="KAF6731123.1"/>
    </source>
</evidence>
<evidence type="ECO:0000313" key="2">
    <source>
        <dbReference type="Proteomes" id="UP000646548"/>
    </source>
</evidence>
<organism evidence="1 2">
    <name type="scientific">Oryzias melastigma</name>
    <name type="common">Marine medaka</name>
    <dbReference type="NCBI Taxonomy" id="30732"/>
    <lineage>
        <taxon>Eukaryota</taxon>
        <taxon>Metazoa</taxon>
        <taxon>Chordata</taxon>
        <taxon>Craniata</taxon>
        <taxon>Vertebrata</taxon>
        <taxon>Euteleostomi</taxon>
        <taxon>Actinopterygii</taxon>
        <taxon>Neopterygii</taxon>
        <taxon>Teleostei</taxon>
        <taxon>Neoteleostei</taxon>
        <taxon>Acanthomorphata</taxon>
        <taxon>Ovalentaria</taxon>
        <taxon>Atherinomorphae</taxon>
        <taxon>Beloniformes</taxon>
        <taxon>Adrianichthyidae</taxon>
        <taxon>Oryziinae</taxon>
        <taxon>Oryzias</taxon>
    </lineage>
</organism>
<reference evidence="1" key="1">
    <citation type="journal article" name="BMC Genomics">
        <title>Long-read sequencing and de novo genome assembly of marine medaka (Oryzias melastigma).</title>
        <authorList>
            <person name="Liang P."/>
            <person name="Saqib H.S.A."/>
            <person name="Ni X."/>
            <person name="Shen Y."/>
        </authorList>
    </citation>
    <scope>NUCLEOTIDE SEQUENCE</scope>
    <source>
        <strain evidence="1">Bigg-433</strain>
    </source>
</reference>
<dbReference type="EMBL" id="WKFB01000218">
    <property type="protein sequence ID" value="KAF6731123.1"/>
    <property type="molecule type" value="Genomic_DNA"/>
</dbReference>
<gene>
    <name evidence="1" type="ORF">FQA47_006745</name>
</gene>
<sequence length="114" mass="13453">MKGDGESSFPEQTNLTFSLYCLFKGCSRKKNKEFRERQKEITSTFYLQFEDYPQIVCLCIQKMWYGCESDASVLYSSITFLCSFKENLTKSKNKLRMRHFKLPLRVGLHLNPEP</sequence>
<dbReference type="AlphaFoldDB" id="A0A834CQY2"/>
<proteinExistence type="predicted"/>